<evidence type="ECO:0000313" key="2">
    <source>
        <dbReference type="EMBL" id="KAK7511320.1"/>
    </source>
</evidence>
<gene>
    <name evidence="2" type="ORF">IWZ03DRAFT_58158</name>
</gene>
<dbReference type="InterPro" id="IPR036291">
    <property type="entry name" value="NAD(P)-bd_dom_sf"/>
</dbReference>
<proteinExistence type="predicted"/>
<dbReference type="EMBL" id="JBBPHU010000012">
    <property type="protein sequence ID" value="KAK7511320.1"/>
    <property type="molecule type" value="Genomic_DNA"/>
</dbReference>
<dbReference type="Pfam" id="PF00106">
    <property type="entry name" value="adh_short"/>
    <property type="match status" value="1"/>
</dbReference>
<dbReference type="Gene3D" id="3.40.50.720">
    <property type="entry name" value="NAD(P)-binding Rossmann-like Domain"/>
    <property type="match status" value="1"/>
</dbReference>
<accession>A0ABR1KEI4</accession>
<dbReference type="PRINTS" id="PR00081">
    <property type="entry name" value="GDHRDH"/>
</dbReference>
<protein>
    <submittedName>
        <fullName evidence="2">Retinol dehydrogenase 12</fullName>
    </submittedName>
</protein>
<keyword evidence="3" id="KW-1185">Reference proteome</keyword>
<evidence type="ECO:0000256" key="1">
    <source>
        <dbReference type="ARBA" id="ARBA00023002"/>
    </source>
</evidence>
<evidence type="ECO:0000313" key="3">
    <source>
        <dbReference type="Proteomes" id="UP001363622"/>
    </source>
</evidence>
<reference evidence="2 3" key="1">
    <citation type="submission" date="2024-04" db="EMBL/GenBank/DDBJ databases">
        <title>Phyllosticta paracitricarpa is synonymous to the EU quarantine fungus P. citricarpa based on phylogenomic analyses.</title>
        <authorList>
            <consortium name="Lawrence Berkeley National Laboratory"/>
            <person name="Van Ingen-Buijs V.A."/>
            <person name="Van Westerhoven A.C."/>
            <person name="Haridas S."/>
            <person name="Skiadas P."/>
            <person name="Martin F."/>
            <person name="Groenewald J.Z."/>
            <person name="Crous P.W."/>
            <person name="Seidl M.F."/>
        </authorList>
    </citation>
    <scope>NUCLEOTIDE SEQUENCE [LARGE SCALE GENOMIC DNA]</scope>
    <source>
        <strain evidence="2 3">CBS 123371</strain>
    </source>
</reference>
<organism evidence="2 3">
    <name type="scientific">Phyllosticta citriasiana</name>
    <dbReference type="NCBI Taxonomy" id="595635"/>
    <lineage>
        <taxon>Eukaryota</taxon>
        <taxon>Fungi</taxon>
        <taxon>Dikarya</taxon>
        <taxon>Ascomycota</taxon>
        <taxon>Pezizomycotina</taxon>
        <taxon>Dothideomycetes</taxon>
        <taxon>Dothideomycetes incertae sedis</taxon>
        <taxon>Botryosphaeriales</taxon>
        <taxon>Phyllostictaceae</taxon>
        <taxon>Phyllosticta</taxon>
    </lineage>
</organism>
<dbReference type="InterPro" id="IPR002347">
    <property type="entry name" value="SDR_fam"/>
</dbReference>
<dbReference type="Proteomes" id="UP001363622">
    <property type="component" value="Unassembled WGS sequence"/>
</dbReference>
<dbReference type="PANTHER" id="PTHR43157">
    <property type="entry name" value="PHOSPHATIDYLINOSITOL-GLYCAN BIOSYNTHESIS CLASS F PROTEIN-RELATED"/>
    <property type="match status" value="1"/>
</dbReference>
<sequence length="330" mass="36331">MPYITTLLYSQFFFTPPSPNDDFSEQVVIVTGSNTGLGYEAAKHLIRLNAALVIVAVRTKSKGDAAVQSLVESTGCAPERLQVWELDLSNFDSIKKFGARVRTLERLDAVIQNAGILTYNWSVAEGSESHITVNVFGAVLLGLEVLPKLRESAAKHRIRGRLSFVGSDLQYVASFNEKKESDNVFDALALKDKANMNDRYRTSKLLLLFAVRALAKASPLSEKSNVIINCMTPGACMSDIFRDDVHWLQKKVIYGAMSMFARTTEVGARTLVQAISPALGTEYHGAFVMDCKVAPPGSNVDGVENENLAEKVWNQLVERLEKVEPGVTRI</sequence>
<name>A0ABR1KEI4_9PEZI</name>
<dbReference type="PANTHER" id="PTHR43157:SF31">
    <property type="entry name" value="PHOSPHATIDYLINOSITOL-GLYCAN BIOSYNTHESIS CLASS F PROTEIN"/>
    <property type="match status" value="1"/>
</dbReference>
<keyword evidence="1" id="KW-0560">Oxidoreductase</keyword>
<comment type="caution">
    <text evidence="2">The sequence shown here is derived from an EMBL/GenBank/DDBJ whole genome shotgun (WGS) entry which is preliminary data.</text>
</comment>
<dbReference type="SUPFAM" id="SSF51735">
    <property type="entry name" value="NAD(P)-binding Rossmann-fold domains"/>
    <property type="match status" value="1"/>
</dbReference>